<comment type="caution">
    <text evidence="7">The sequence shown here is derived from an EMBL/GenBank/DDBJ whole genome shotgun (WGS) entry which is preliminary data.</text>
</comment>
<evidence type="ECO:0000313" key="7">
    <source>
        <dbReference type="EMBL" id="OWW19061.1"/>
    </source>
</evidence>
<dbReference type="EMBL" id="LSTO01000001">
    <property type="protein sequence ID" value="OWW19061.1"/>
    <property type="molecule type" value="Genomic_DNA"/>
</dbReference>
<evidence type="ECO:0000256" key="2">
    <source>
        <dbReference type="ARBA" id="ARBA00022723"/>
    </source>
</evidence>
<dbReference type="AlphaFoldDB" id="A0A254T8S9"/>
<gene>
    <name evidence="7" type="ORF">AYR66_05705</name>
</gene>
<sequence length="99" mass="10639">MKTPLVLALSAFVLQPAVADSDIDGGRKLYHATCAMCHGQELKAAGGIPDLRKTALDDQGFYAVVKEGRPGTIMPPMKQALNDEEIGRIRAYVKAAARE</sequence>
<keyword evidence="3 4" id="KW-0408">Iron</keyword>
<dbReference type="InterPro" id="IPR036909">
    <property type="entry name" value="Cyt_c-like_dom_sf"/>
</dbReference>
<evidence type="ECO:0000259" key="6">
    <source>
        <dbReference type="PROSITE" id="PS51007"/>
    </source>
</evidence>
<dbReference type="SUPFAM" id="SSF46626">
    <property type="entry name" value="Cytochrome c"/>
    <property type="match status" value="1"/>
</dbReference>
<feature type="signal peptide" evidence="5">
    <location>
        <begin position="1"/>
        <end position="19"/>
    </location>
</feature>
<dbReference type="PROSITE" id="PS51007">
    <property type="entry name" value="CYTC"/>
    <property type="match status" value="1"/>
</dbReference>
<dbReference type="InterPro" id="IPR050597">
    <property type="entry name" value="Cytochrome_c_Oxidase_Subunit"/>
</dbReference>
<dbReference type="Proteomes" id="UP000197535">
    <property type="component" value="Unassembled WGS sequence"/>
</dbReference>
<protein>
    <recommendedName>
        <fullName evidence="6">Cytochrome c domain-containing protein</fullName>
    </recommendedName>
</protein>
<evidence type="ECO:0000256" key="4">
    <source>
        <dbReference type="PROSITE-ProRule" id="PRU00433"/>
    </source>
</evidence>
<evidence type="ECO:0000256" key="3">
    <source>
        <dbReference type="ARBA" id="ARBA00023004"/>
    </source>
</evidence>
<evidence type="ECO:0000313" key="8">
    <source>
        <dbReference type="Proteomes" id="UP000197535"/>
    </source>
</evidence>
<keyword evidence="5" id="KW-0732">Signal</keyword>
<dbReference type="PANTHER" id="PTHR33751">
    <property type="entry name" value="CBB3-TYPE CYTOCHROME C OXIDASE SUBUNIT FIXP"/>
    <property type="match status" value="1"/>
</dbReference>
<dbReference type="GO" id="GO:0009055">
    <property type="term" value="F:electron transfer activity"/>
    <property type="evidence" value="ECO:0007669"/>
    <property type="project" value="InterPro"/>
</dbReference>
<evidence type="ECO:0000256" key="1">
    <source>
        <dbReference type="ARBA" id="ARBA00022617"/>
    </source>
</evidence>
<keyword evidence="2 4" id="KW-0479">Metal-binding</keyword>
<dbReference type="InterPro" id="IPR009056">
    <property type="entry name" value="Cyt_c-like_dom"/>
</dbReference>
<dbReference type="RefSeq" id="WP_170942027.1">
    <property type="nucleotide sequence ID" value="NZ_LSTO01000001.1"/>
</dbReference>
<dbReference type="GO" id="GO:0046872">
    <property type="term" value="F:metal ion binding"/>
    <property type="evidence" value="ECO:0007669"/>
    <property type="project" value="UniProtKB-KW"/>
</dbReference>
<reference evidence="7 8" key="1">
    <citation type="submission" date="2016-02" db="EMBL/GenBank/DDBJ databases">
        <authorList>
            <person name="Wen L."/>
            <person name="He K."/>
            <person name="Yang H."/>
        </authorList>
    </citation>
    <scope>NUCLEOTIDE SEQUENCE [LARGE SCALE GENOMIC DNA]</scope>
    <source>
        <strain evidence="7 8">TSA40</strain>
    </source>
</reference>
<evidence type="ECO:0000256" key="5">
    <source>
        <dbReference type="SAM" id="SignalP"/>
    </source>
</evidence>
<dbReference type="PANTHER" id="PTHR33751:SF1">
    <property type="entry name" value="CBB3-TYPE CYTOCHROME C OXIDASE SUBUNIT FIXP"/>
    <property type="match status" value="1"/>
</dbReference>
<dbReference type="GO" id="GO:0020037">
    <property type="term" value="F:heme binding"/>
    <property type="evidence" value="ECO:0007669"/>
    <property type="project" value="InterPro"/>
</dbReference>
<dbReference type="Gene3D" id="1.10.760.10">
    <property type="entry name" value="Cytochrome c-like domain"/>
    <property type="match status" value="1"/>
</dbReference>
<feature type="domain" description="Cytochrome c" evidence="6">
    <location>
        <begin position="21"/>
        <end position="97"/>
    </location>
</feature>
<keyword evidence="8" id="KW-1185">Reference proteome</keyword>
<organism evidence="7 8">
    <name type="scientific">Noviherbaspirillum denitrificans</name>
    <dbReference type="NCBI Taxonomy" id="1968433"/>
    <lineage>
        <taxon>Bacteria</taxon>
        <taxon>Pseudomonadati</taxon>
        <taxon>Pseudomonadota</taxon>
        <taxon>Betaproteobacteria</taxon>
        <taxon>Burkholderiales</taxon>
        <taxon>Oxalobacteraceae</taxon>
        <taxon>Noviherbaspirillum</taxon>
    </lineage>
</organism>
<accession>A0A254T8S9</accession>
<feature type="chain" id="PRO_5013168872" description="Cytochrome c domain-containing protein" evidence="5">
    <location>
        <begin position="20"/>
        <end position="99"/>
    </location>
</feature>
<proteinExistence type="predicted"/>
<keyword evidence="1 4" id="KW-0349">Heme</keyword>
<name>A0A254T8S9_9BURK</name>
<dbReference type="Pfam" id="PF13442">
    <property type="entry name" value="Cytochrome_CBB3"/>
    <property type="match status" value="1"/>
</dbReference>